<dbReference type="EMBL" id="LR797534">
    <property type="protein sequence ID" value="CAB4223230.1"/>
    <property type="molecule type" value="Genomic_DNA"/>
</dbReference>
<evidence type="ECO:0000313" key="4">
    <source>
        <dbReference type="EMBL" id="CAB4170680.1"/>
    </source>
</evidence>
<organism evidence="4">
    <name type="scientific">uncultured Caudovirales phage</name>
    <dbReference type="NCBI Taxonomy" id="2100421"/>
    <lineage>
        <taxon>Viruses</taxon>
        <taxon>Duplodnaviria</taxon>
        <taxon>Heunggongvirae</taxon>
        <taxon>Uroviricota</taxon>
        <taxon>Caudoviricetes</taxon>
        <taxon>Peduoviridae</taxon>
        <taxon>Maltschvirus</taxon>
        <taxon>Maltschvirus maltsch</taxon>
    </lineage>
</organism>
<reference evidence="4" key="1">
    <citation type="submission" date="2020-05" db="EMBL/GenBank/DDBJ databases">
        <authorList>
            <person name="Chiriac C."/>
            <person name="Salcher M."/>
            <person name="Ghai R."/>
            <person name="Kavagutti S V."/>
        </authorList>
    </citation>
    <scope>NUCLEOTIDE SEQUENCE</scope>
</reference>
<dbReference type="EMBL" id="LR796815">
    <property type="protein sequence ID" value="CAB4168079.1"/>
    <property type="molecule type" value="Genomic_DNA"/>
</dbReference>
<sequence>MNELSATLRICLANTFVMYFKAHSAHWNTEGCHFAQNHEFFGGLYEDLHGAVDPLAENLRKLDVYAPNTIEELYHFKTIQESGLSTDPFVVLLAYNNEVLSGLSKLFDLATEAKEQGLANFAADRMDQHRKHGWQLKASLKKLGE</sequence>
<dbReference type="SUPFAM" id="SSF47240">
    <property type="entry name" value="Ferritin-like"/>
    <property type="match status" value="1"/>
</dbReference>
<dbReference type="InterPro" id="IPR002177">
    <property type="entry name" value="DPS_DNA-bd"/>
</dbReference>
<protein>
    <submittedName>
        <fullName evidence="4">Dps DNA-binding ferritin-like protein (Oxidative damage protectant)</fullName>
    </submittedName>
</protein>
<evidence type="ECO:0000256" key="1">
    <source>
        <dbReference type="ARBA" id="ARBA00009497"/>
    </source>
</evidence>
<dbReference type="GO" id="GO:0008199">
    <property type="term" value="F:ferric iron binding"/>
    <property type="evidence" value="ECO:0007669"/>
    <property type="project" value="InterPro"/>
</dbReference>
<dbReference type="Pfam" id="PF00210">
    <property type="entry name" value="Ferritin"/>
    <property type="match status" value="1"/>
</dbReference>
<proteinExistence type="inferred from homology"/>
<dbReference type="GO" id="GO:0003677">
    <property type="term" value="F:DNA binding"/>
    <property type="evidence" value="ECO:0007669"/>
    <property type="project" value="UniProtKB-KW"/>
</dbReference>
<evidence type="ECO:0000313" key="6">
    <source>
        <dbReference type="EMBL" id="CAB4223230.1"/>
    </source>
</evidence>
<accession>A0A6J5PFG3</accession>
<dbReference type="EMBL" id="LR796944">
    <property type="protein sequence ID" value="CAB4177030.1"/>
    <property type="molecule type" value="Genomic_DNA"/>
</dbReference>
<evidence type="ECO:0000313" key="3">
    <source>
        <dbReference type="EMBL" id="CAB4168079.1"/>
    </source>
</evidence>
<name>A0A6J5PFG3_9CAUD</name>
<dbReference type="PANTHER" id="PTHR42932:SF3">
    <property type="entry name" value="DNA PROTECTION DURING STARVATION PROTEIN"/>
    <property type="match status" value="1"/>
</dbReference>
<dbReference type="Gene3D" id="1.20.1260.10">
    <property type="match status" value="1"/>
</dbReference>
<evidence type="ECO:0000259" key="2">
    <source>
        <dbReference type="Pfam" id="PF00210"/>
    </source>
</evidence>
<keyword evidence="4" id="KW-0238">DNA-binding</keyword>
<comment type="similarity">
    <text evidence="1">Belongs to the Dps family.</text>
</comment>
<dbReference type="PIRSF" id="PIRSF005900">
    <property type="entry name" value="Dps"/>
    <property type="match status" value="1"/>
</dbReference>
<dbReference type="EMBL" id="LR796858">
    <property type="protein sequence ID" value="CAB4170680.1"/>
    <property type="molecule type" value="Genomic_DNA"/>
</dbReference>
<dbReference type="InterPro" id="IPR012347">
    <property type="entry name" value="Ferritin-like"/>
</dbReference>
<gene>
    <name evidence="6" type="ORF">UFOVP1666_160</name>
    <name evidence="3" type="ORF">UFOVP867_115</name>
    <name evidence="4" type="ORF">UFOVP913_83</name>
    <name evidence="5" type="ORF">UFOVP993_136</name>
</gene>
<evidence type="ECO:0000313" key="5">
    <source>
        <dbReference type="EMBL" id="CAB4177030.1"/>
    </source>
</evidence>
<dbReference type="PANTHER" id="PTHR42932">
    <property type="entry name" value="GENERAL STRESS PROTEIN 20U"/>
    <property type="match status" value="1"/>
</dbReference>
<dbReference type="InterPro" id="IPR008331">
    <property type="entry name" value="Ferritin_DPS_dom"/>
</dbReference>
<feature type="domain" description="Ferritin/DPS" evidence="2">
    <location>
        <begin position="12"/>
        <end position="143"/>
    </location>
</feature>
<dbReference type="InterPro" id="IPR009078">
    <property type="entry name" value="Ferritin-like_SF"/>
</dbReference>